<proteinExistence type="predicted"/>
<feature type="non-terminal residue" evidence="1">
    <location>
        <position position="1"/>
    </location>
</feature>
<comment type="caution">
    <text evidence="1">The sequence shown here is derived from an EMBL/GenBank/DDBJ whole genome shotgun (WGS) entry which is preliminary data.</text>
</comment>
<evidence type="ECO:0000313" key="2">
    <source>
        <dbReference type="Proteomes" id="UP000478052"/>
    </source>
</evidence>
<name>A0A6G0VR82_APHCR</name>
<gene>
    <name evidence="1" type="ORF">FWK35_00029841</name>
</gene>
<evidence type="ECO:0000313" key="1">
    <source>
        <dbReference type="EMBL" id="KAF0706304.1"/>
    </source>
</evidence>
<protein>
    <submittedName>
        <fullName evidence="1">Uncharacterized protein</fullName>
    </submittedName>
</protein>
<dbReference type="EMBL" id="VUJU01012956">
    <property type="protein sequence ID" value="KAF0706304.1"/>
    <property type="molecule type" value="Genomic_DNA"/>
</dbReference>
<feature type="non-terminal residue" evidence="1">
    <location>
        <position position="321"/>
    </location>
</feature>
<dbReference type="Proteomes" id="UP000478052">
    <property type="component" value="Unassembled WGS sequence"/>
</dbReference>
<reference evidence="1 2" key="1">
    <citation type="submission" date="2019-08" db="EMBL/GenBank/DDBJ databases">
        <title>Whole genome of Aphis craccivora.</title>
        <authorList>
            <person name="Voronova N.V."/>
            <person name="Shulinski R.S."/>
            <person name="Bandarenka Y.V."/>
            <person name="Zhorov D.G."/>
            <person name="Warner D."/>
        </authorList>
    </citation>
    <scope>NUCLEOTIDE SEQUENCE [LARGE SCALE GENOMIC DNA]</scope>
    <source>
        <strain evidence="1">180601</strain>
        <tissue evidence="1">Whole Body</tissue>
    </source>
</reference>
<sequence>GLVPVEHDYAGNGDPPKIIEYICRGIEDLFAMGHLYYVDVDLIDFYLKKNGIYNVNIPKYLNNNFIISKMLYDNKHFKKAKKNKIYDLKKKKLGMLYKARDYHILFHLKISKKQIPNEIYEDVSIIDFNVKNFNILKQYKTFKVIPDILFEKFQEFNDNYLFIENKYINIHKIMTRTNISDNFFKQNPVFGVLIQETFDQLILCAKFNIIYNHIDKYHDIQSTLTEYVFKYIHNIMLTEWMYFNSMLRDSKSPNNFFLINNTTSKIQNVNNTILNKIIINIPISSVYRGTHPDKANLLSDGRVKSGFRLRAFIKITTLSFP</sequence>
<organism evidence="1 2">
    <name type="scientific">Aphis craccivora</name>
    <name type="common">Cowpea aphid</name>
    <dbReference type="NCBI Taxonomy" id="307492"/>
    <lineage>
        <taxon>Eukaryota</taxon>
        <taxon>Metazoa</taxon>
        <taxon>Ecdysozoa</taxon>
        <taxon>Arthropoda</taxon>
        <taxon>Hexapoda</taxon>
        <taxon>Insecta</taxon>
        <taxon>Pterygota</taxon>
        <taxon>Neoptera</taxon>
        <taxon>Paraneoptera</taxon>
        <taxon>Hemiptera</taxon>
        <taxon>Sternorrhyncha</taxon>
        <taxon>Aphidomorpha</taxon>
        <taxon>Aphidoidea</taxon>
        <taxon>Aphididae</taxon>
        <taxon>Aphidini</taxon>
        <taxon>Aphis</taxon>
        <taxon>Aphis</taxon>
    </lineage>
</organism>
<keyword evidence="2" id="KW-1185">Reference proteome</keyword>
<accession>A0A6G0VR82</accession>
<dbReference type="AlphaFoldDB" id="A0A6G0VR82"/>